<gene>
    <name evidence="1" type="ORF">BN9_133410</name>
</gene>
<dbReference type="Proteomes" id="UP000053237">
    <property type="component" value="Unassembled WGS sequence"/>
</dbReference>
<comment type="caution">
    <text evidence="1">The sequence shown here is derived from an EMBL/GenBank/DDBJ whole genome shotgun (WGS) entry which is preliminary data.</text>
</comment>
<organism evidence="1 2">
    <name type="scientific">Albugo candida</name>
    <dbReference type="NCBI Taxonomy" id="65357"/>
    <lineage>
        <taxon>Eukaryota</taxon>
        <taxon>Sar</taxon>
        <taxon>Stramenopiles</taxon>
        <taxon>Oomycota</taxon>
        <taxon>Peronosporomycetes</taxon>
        <taxon>Albuginales</taxon>
        <taxon>Albuginaceae</taxon>
        <taxon>Albugo</taxon>
    </lineage>
</organism>
<proteinExistence type="predicted"/>
<evidence type="ECO:0000313" key="1">
    <source>
        <dbReference type="EMBL" id="CCI11707.1"/>
    </source>
</evidence>
<accession>A0A024FXR2</accession>
<sequence>MSFSRASSIISSRFLIRQVNQVETIANECDEKSMRPALRVFLTLREVYRRLYRTTIDHFYRVVITRHTKTEELHQCFQRGTPIKMVMLVSLSCLSNMGVSAAVIISPEPIILAQVSSETISNYVRFFSPCIRQSA</sequence>
<dbReference type="EMBL" id="CAIX01001643">
    <property type="protein sequence ID" value="CCI11707.1"/>
    <property type="molecule type" value="Genomic_DNA"/>
</dbReference>
<protein>
    <submittedName>
        <fullName evidence="1">Uncharacterized protein</fullName>
    </submittedName>
</protein>
<name>A0A024FXR2_9STRA</name>
<dbReference type="AlphaFoldDB" id="A0A024FXR2"/>
<evidence type="ECO:0000313" key="2">
    <source>
        <dbReference type="Proteomes" id="UP000053237"/>
    </source>
</evidence>
<dbReference type="InParanoid" id="A0A024FXR2"/>
<keyword evidence="2" id="KW-1185">Reference proteome</keyword>
<reference evidence="1 2" key="1">
    <citation type="submission" date="2012-05" db="EMBL/GenBank/DDBJ databases">
        <title>Recombination and specialization in a pathogen metapopulation.</title>
        <authorList>
            <person name="Gardiner A."/>
            <person name="Kemen E."/>
            <person name="Schultz-Larsen T."/>
            <person name="MacLean D."/>
            <person name="Van Oosterhout C."/>
            <person name="Jones J.D.G."/>
        </authorList>
    </citation>
    <scope>NUCLEOTIDE SEQUENCE [LARGE SCALE GENOMIC DNA]</scope>
    <source>
        <strain evidence="1 2">Ac Nc2</strain>
    </source>
</reference>